<evidence type="ECO:0000313" key="1">
    <source>
        <dbReference type="EMBL" id="TDL19004.1"/>
    </source>
</evidence>
<protein>
    <submittedName>
        <fullName evidence="1">Uncharacterized protein</fullName>
    </submittedName>
</protein>
<dbReference type="Proteomes" id="UP000294933">
    <property type="component" value="Unassembled WGS sequence"/>
</dbReference>
<dbReference type="CDD" id="cd21037">
    <property type="entry name" value="MLKL_NTD"/>
    <property type="match status" value="1"/>
</dbReference>
<reference evidence="1 2" key="1">
    <citation type="submission" date="2018-06" db="EMBL/GenBank/DDBJ databases">
        <title>A transcriptomic atlas of mushroom development highlights an independent origin of complex multicellularity.</title>
        <authorList>
            <consortium name="DOE Joint Genome Institute"/>
            <person name="Krizsan K."/>
            <person name="Almasi E."/>
            <person name="Merenyi Z."/>
            <person name="Sahu N."/>
            <person name="Viragh M."/>
            <person name="Koszo T."/>
            <person name="Mondo S."/>
            <person name="Kiss B."/>
            <person name="Balint B."/>
            <person name="Kues U."/>
            <person name="Barry K."/>
            <person name="Hegedus J.C."/>
            <person name="Henrissat B."/>
            <person name="Johnson J."/>
            <person name="Lipzen A."/>
            <person name="Ohm R."/>
            <person name="Nagy I."/>
            <person name="Pangilinan J."/>
            <person name="Yan J."/>
            <person name="Xiong Y."/>
            <person name="Grigoriev I.V."/>
            <person name="Hibbett D.S."/>
            <person name="Nagy L.G."/>
        </authorList>
    </citation>
    <scope>NUCLEOTIDE SEQUENCE [LARGE SCALE GENOMIC DNA]</scope>
    <source>
        <strain evidence="1 2">SZMC22713</strain>
    </source>
</reference>
<keyword evidence="2" id="KW-1185">Reference proteome</keyword>
<proteinExistence type="predicted"/>
<accession>A0A4Y7PUB2</accession>
<dbReference type="VEuPathDB" id="FungiDB:BD410DRAFT_792617"/>
<dbReference type="EMBL" id="ML170201">
    <property type="protein sequence ID" value="TDL19004.1"/>
    <property type="molecule type" value="Genomic_DNA"/>
</dbReference>
<name>A0A4Y7PUB2_9AGAM</name>
<dbReference type="InterPro" id="IPR059179">
    <property type="entry name" value="MLKL-like_MCAfunc"/>
</dbReference>
<evidence type="ECO:0000313" key="2">
    <source>
        <dbReference type="Proteomes" id="UP000294933"/>
    </source>
</evidence>
<organism evidence="1 2">
    <name type="scientific">Rickenella mellea</name>
    <dbReference type="NCBI Taxonomy" id="50990"/>
    <lineage>
        <taxon>Eukaryota</taxon>
        <taxon>Fungi</taxon>
        <taxon>Dikarya</taxon>
        <taxon>Basidiomycota</taxon>
        <taxon>Agaricomycotina</taxon>
        <taxon>Agaricomycetes</taxon>
        <taxon>Hymenochaetales</taxon>
        <taxon>Rickenellaceae</taxon>
        <taxon>Rickenella</taxon>
    </lineage>
</organism>
<sequence>MPTLVPRVFRREVRKKPPDKDNPPMDHEREELAGPLLDAAVLSLTVSARVFPQLQGAVVALIRIRDCLKKVKGNRRAKDALSTKVHQMLAHAETLLKGLEVRADLHQCLTTYARGLDMVLADLNKIPQQRFWRMIREDDEIFLGDISVRLDDLWRSLQVDLYVQQAVAQVVSQNEIECQREEIQLLLKKAQRIQLLTTIIFL</sequence>
<dbReference type="AlphaFoldDB" id="A0A4Y7PUB2"/>
<gene>
    <name evidence="1" type="ORF">BD410DRAFT_792617</name>
</gene>